<feature type="chain" id="PRO_5009976489" evidence="6">
    <location>
        <begin position="32"/>
        <end position="315"/>
    </location>
</feature>
<dbReference type="GeneID" id="55475926"/>
<gene>
    <name evidence="8" type="ORF">CLSA_c36070</name>
</gene>
<dbReference type="PATRIC" id="fig|1345695.10.peg.1304"/>
<proteinExistence type="predicted"/>
<dbReference type="HOGENOM" id="CLU_066441_0_1_9"/>
<dbReference type="Pfam" id="PF00753">
    <property type="entry name" value="Lactamase_B"/>
    <property type="match status" value="1"/>
</dbReference>
<dbReference type="CDD" id="cd16280">
    <property type="entry name" value="metallo-hydrolase-like_MBL-fold"/>
    <property type="match status" value="1"/>
</dbReference>
<feature type="region of interest" description="Disordered" evidence="5">
    <location>
        <begin position="37"/>
        <end position="56"/>
    </location>
</feature>
<feature type="domain" description="Metallo-beta-lactamase" evidence="7">
    <location>
        <begin position="80"/>
        <end position="262"/>
    </location>
</feature>
<comment type="cofactor">
    <cofactor evidence="1">
        <name>Zn(2+)</name>
        <dbReference type="ChEBI" id="CHEBI:29105"/>
    </cofactor>
</comment>
<evidence type="ECO:0000256" key="5">
    <source>
        <dbReference type="SAM" id="MobiDB-lite"/>
    </source>
</evidence>
<dbReference type="EMBL" id="CP006721">
    <property type="protein sequence ID" value="AGX44568.1"/>
    <property type="molecule type" value="Genomic_DNA"/>
</dbReference>
<keyword evidence="6" id="KW-0732">Signal</keyword>
<dbReference type="eggNOG" id="COG0491">
    <property type="taxonomic scope" value="Bacteria"/>
</dbReference>
<name>U5MVK8_CLOSA</name>
<feature type="signal peptide" evidence="6">
    <location>
        <begin position="1"/>
        <end position="31"/>
    </location>
</feature>
<evidence type="ECO:0000256" key="6">
    <source>
        <dbReference type="SAM" id="SignalP"/>
    </source>
</evidence>
<evidence type="ECO:0000256" key="2">
    <source>
        <dbReference type="ARBA" id="ARBA00022723"/>
    </source>
</evidence>
<dbReference type="RefSeq" id="WP_022748085.1">
    <property type="nucleotide sequence ID" value="NC_022571.1"/>
</dbReference>
<dbReference type="PANTHER" id="PTHR46233">
    <property type="entry name" value="HYDROXYACYLGLUTATHIONE HYDROLASE GLOC"/>
    <property type="match status" value="1"/>
</dbReference>
<dbReference type="Gene3D" id="3.60.15.10">
    <property type="entry name" value="Ribonuclease Z/Hydroxyacylglutathione hydrolase-like"/>
    <property type="match status" value="1"/>
</dbReference>
<accession>U5MVK8</accession>
<dbReference type="InterPro" id="IPR051453">
    <property type="entry name" value="MBL_Glyoxalase_II"/>
</dbReference>
<organism evidence="8 9">
    <name type="scientific">Clostridium saccharobutylicum DSM 13864</name>
    <dbReference type="NCBI Taxonomy" id="1345695"/>
    <lineage>
        <taxon>Bacteria</taxon>
        <taxon>Bacillati</taxon>
        <taxon>Bacillota</taxon>
        <taxon>Clostridia</taxon>
        <taxon>Eubacteriales</taxon>
        <taxon>Clostridiaceae</taxon>
        <taxon>Clostridium</taxon>
    </lineage>
</organism>
<dbReference type="GO" id="GO:0046872">
    <property type="term" value="F:metal ion binding"/>
    <property type="evidence" value="ECO:0007669"/>
    <property type="project" value="UniProtKB-KW"/>
</dbReference>
<keyword evidence="9" id="KW-1185">Reference proteome</keyword>
<evidence type="ECO:0000259" key="7">
    <source>
        <dbReference type="SMART" id="SM00849"/>
    </source>
</evidence>
<sequence>MLSKNIQRLLSAAVIGMSIYSLPMFSLTASAATNESSNVGTADASNSGSKSVSPYEQLMDKTPIEPTKVFDNLYFIGSNGVGSWLVNTSDGLILIDAMRTIEDAEDIIIPGIKKLGFDPANIKYILVTHGHGDHYGAAQYIHNNYGAPILMSADDWNYMNTHSTEANGPEFPKPTTHTDITDGEKLTLGDTSITIVSTPGHTPGGVSLIIPVTDNGTKHMVGMWGGTGLPQLLEDNEKYLNSLDYFAKFTDAAQVDAEITAHPFTDNSIERLETLRNRKSGDPNPYVIGQDGYKAYMDKMKIRVTDNIKKLEEEK</sequence>
<dbReference type="AlphaFoldDB" id="U5MVK8"/>
<dbReference type="SUPFAM" id="SSF56281">
    <property type="entry name" value="Metallo-hydrolase/oxidoreductase"/>
    <property type="match status" value="1"/>
</dbReference>
<dbReference type="Proteomes" id="UP000017118">
    <property type="component" value="Chromosome"/>
</dbReference>
<dbReference type="PANTHER" id="PTHR46233:SF3">
    <property type="entry name" value="HYDROXYACYLGLUTATHIONE HYDROLASE GLOC"/>
    <property type="match status" value="1"/>
</dbReference>
<evidence type="ECO:0000256" key="1">
    <source>
        <dbReference type="ARBA" id="ARBA00001947"/>
    </source>
</evidence>
<dbReference type="InterPro" id="IPR036866">
    <property type="entry name" value="RibonucZ/Hydroxyglut_hydro"/>
</dbReference>
<evidence type="ECO:0000313" key="8">
    <source>
        <dbReference type="EMBL" id="AGX44568.1"/>
    </source>
</evidence>
<dbReference type="SMART" id="SM00849">
    <property type="entry name" value="Lactamase_B"/>
    <property type="match status" value="1"/>
</dbReference>
<evidence type="ECO:0000256" key="3">
    <source>
        <dbReference type="ARBA" id="ARBA00022801"/>
    </source>
</evidence>
<feature type="compositionally biased region" description="Polar residues" evidence="5">
    <location>
        <begin position="37"/>
        <end position="54"/>
    </location>
</feature>
<dbReference type="OrthoDB" id="9802248at2"/>
<evidence type="ECO:0000313" key="9">
    <source>
        <dbReference type="Proteomes" id="UP000017118"/>
    </source>
</evidence>
<reference evidence="8 9" key="1">
    <citation type="journal article" date="2013" name="Genome Announc.">
        <title>Complete Genome Sequence of the Solvent Producer Clostridium saccharobutylicum NCP262 (DSM 13864).</title>
        <authorList>
            <person name="Poehlein A."/>
            <person name="Hartwich K."/>
            <person name="Krabben P."/>
            <person name="Ehrenreich A."/>
            <person name="Liebl W."/>
            <person name="Durre P."/>
            <person name="Gottschalk G."/>
            <person name="Daniel R."/>
        </authorList>
    </citation>
    <scope>NUCLEOTIDE SEQUENCE [LARGE SCALE GENOMIC DNA]</scope>
    <source>
        <strain evidence="8">DSM 13864</strain>
    </source>
</reference>
<keyword evidence="2" id="KW-0479">Metal-binding</keyword>
<keyword evidence="4" id="KW-0862">Zinc</keyword>
<dbReference type="KEGG" id="csb:CLSA_c36070"/>
<evidence type="ECO:0000256" key="4">
    <source>
        <dbReference type="ARBA" id="ARBA00022833"/>
    </source>
</evidence>
<protein>
    <submittedName>
        <fullName evidence="8">Zn-dependent hydrolase</fullName>
    </submittedName>
</protein>
<keyword evidence="3 8" id="KW-0378">Hydrolase</keyword>
<dbReference type="InterPro" id="IPR001279">
    <property type="entry name" value="Metallo-B-lactamas"/>
</dbReference>
<dbReference type="GO" id="GO:0016787">
    <property type="term" value="F:hydrolase activity"/>
    <property type="evidence" value="ECO:0007669"/>
    <property type="project" value="UniProtKB-KW"/>
</dbReference>